<gene>
    <name evidence="2" type="ORF">IscW_ISCW017551</name>
</gene>
<dbReference type="HOGENOM" id="CLU_2017723_0_0_1"/>
<dbReference type="EMBL" id="ABJB010035484">
    <property type="status" value="NOT_ANNOTATED_CDS"/>
    <property type="molecule type" value="Genomic_DNA"/>
</dbReference>
<reference evidence="2 4" key="1">
    <citation type="submission" date="2008-03" db="EMBL/GenBank/DDBJ databases">
        <title>Annotation of Ixodes scapularis.</title>
        <authorList>
            <consortium name="Ixodes scapularis Genome Project Consortium"/>
            <person name="Caler E."/>
            <person name="Hannick L.I."/>
            <person name="Bidwell S."/>
            <person name="Joardar V."/>
            <person name="Thiagarajan M."/>
            <person name="Amedeo P."/>
            <person name="Galinsky K.J."/>
            <person name="Schobel S."/>
            <person name="Inman J."/>
            <person name="Hostetler J."/>
            <person name="Miller J."/>
            <person name="Hammond M."/>
            <person name="Megy K."/>
            <person name="Lawson D."/>
            <person name="Kodira C."/>
            <person name="Sutton G."/>
            <person name="Meyer J."/>
            <person name="Hill C.A."/>
            <person name="Birren B."/>
            <person name="Nene V."/>
            <person name="Collins F."/>
            <person name="Alarcon-Chaidez F."/>
            <person name="Wikel S."/>
            <person name="Strausberg R."/>
        </authorList>
    </citation>
    <scope>NUCLEOTIDE SEQUENCE [LARGE SCALE GENOMIC DNA]</scope>
    <source>
        <strain evidence="4">Wikel</strain>
        <strain evidence="2">Wikel colony</strain>
    </source>
</reference>
<feature type="compositionally biased region" description="Polar residues" evidence="1">
    <location>
        <begin position="106"/>
        <end position="123"/>
    </location>
</feature>
<evidence type="ECO:0000313" key="2">
    <source>
        <dbReference type="EMBL" id="EEC02560.1"/>
    </source>
</evidence>
<evidence type="ECO:0000313" key="3">
    <source>
        <dbReference type="EnsemblMetazoa" id="ISCW017551-PA"/>
    </source>
</evidence>
<dbReference type="PaxDb" id="6945-B7P7I8"/>
<organism>
    <name type="scientific">Ixodes scapularis</name>
    <name type="common">Black-legged tick</name>
    <name type="synonym">Deer tick</name>
    <dbReference type="NCBI Taxonomy" id="6945"/>
    <lineage>
        <taxon>Eukaryota</taxon>
        <taxon>Metazoa</taxon>
        <taxon>Ecdysozoa</taxon>
        <taxon>Arthropoda</taxon>
        <taxon>Chelicerata</taxon>
        <taxon>Arachnida</taxon>
        <taxon>Acari</taxon>
        <taxon>Parasitiformes</taxon>
        <taxon>Ixodida</taxon>
        <taxon>Ixodoidea</taxon>
        <taxon>Ixodidae</taxon>
        <taxon>Ixodinae</taxon>
        <taxon>Ixodes</taxon>
    </lineage>
</organism>
<proteinExistence type="predicted"/>
<dbReference type="VEuPathDB" id="VectorBase:ISCI017551"/>
<reference evidence="3" key="2">
    <citation type="submission" date="2020-05" db="UniProtKB">
        <authorList>
            <consortium name="EnsemblMetazoa"/>
        </authorList>
    </citation>
    <scope>IDENTIFICATION</scope>
    <source>
        <strain evidence="3">wikel</strain>
    </source>
</reference>
<dbReference type="InParanoid" id="B7P7I8"/>
<feature type="region of interest" description="Disordered" evidence="1">
    <location>
        <begin position="97"/>
        <end position="123"/>
    </location>
</feature>
<name>B7P7I8_IXOSC</name>
<dbReference type="Proteomes" id="UP000001555">
    <property type="component" value="Unassembled WGS sequence"/>
</dbReference>
<feature type="region of interest" description="Disordered" evidence="1">
    <location>
        <begin position="40"/>
        <end position="72"/>
    </location>
</feature>
<protein>
    <submittedName>
        <fullName evidence="2 3">Uncharacterized protein</fullName>
    </submittedName>
</protein>
<dbReference type="EnsemblMetazoa" id="ISCW017551-RA">
    <property type="protein sequence ID" value="ISCW017551-PA"/>
    <property type="gene ID" value="ISCW017551"/>
</dbReference>
<dbReference type="AlphaFoldDB" id="B7P7I8"/>
<dbReference type="EMBL" id="DS652265">
    <property type="protein sequence ID" value="EEC02560.1"/>
    <property type="molecule type" value="Genomic_DNA"/>
</dbReference>
<dbReference type="VEuPathDB" id="VectorBase:ISCW017551"/>
<keyword evidence="4" id="KW-1185">Reference proteome</keyword>
<evidence type="ECO:0000256" key="1">
    <source>
        <dbReference type="SAM" id="MobiDB-lite"/>
    </source>
</evidence>
<sequence length="123" mass="14270">MVASTNRWFRQLDTVRPELATRLYRSSCCVMQTFPDDQWRSKHQRHQRRTNSALFPRRVKSSPFPTKKRARSVGHCYKPGIRFTSWTPPPPSLLHGTANCRRGSEDTSVSTCHGKSRLYSNHP</sequence>
<evidence type="ECO:0000313" key="4">
    <source>
        <dbReference type="Proteomes" id="UP000001555"/>
    </source>
</evidence>
<accession>B7P7I8</accession>